<dbReference type="InterPro" id="IPR050482">
    <property type="entry name" value="Sensor_HK_TwoCompSys"/>
</dbReference>
<keyword evidence="9" id="KW-1133">Transmembrane helix</keyword>
<organism evidence="12 13">
    <name type="scientific">Arcicella aquatica</name>
    <dbReference type="NCBI Taxonomy" id="217141"/>
    <lineage>
        <taxon>Bacteria</taxon>
        <taxon>Pseudomonadati</taxon>
        <taxon>Bacteroidota</taxon>
        <taxon>Cytophagia</taxon>
        <taxon>Cytophagales</taxon>
        <taxon>Flectobacillaceae</taxon>
        <taxon>Arcicella</taxon>
    </lineage>
</organism>
<comment type="catalytic activity">
    <reaction evidence="1">
        <text>ATP + protein L-histidine = ADP + protein N-phospho-L-histidine.</text>
        <dbReference type="EC" id="2.7.13.3"/>
    </reaction>
</comment>
<dbReference type="CDD" id="cd12087">
    <property type="entry name" value="TM_EGFR-like"/>
    <property type="match status" value="1"/>
</dbReference>
<evidence type="ECO:0000256" key="2">
    <source>
        <dbReference type="ARBA" id="ARBA00022553"/>
    </source>
</evidence>
<dbReference type="PANTHER" id="PTHR24421:SF10">
    <property type="entry name" value="NITRATE_NITRITE SENSOR PROTEIN NARQ"/>
    <property type="match status" value="1"/>
</dbReference>
<feature type="transmembrane region" description="Helical" evidence="9">
    <location>
        <begin position="12"/>
        <end position="35"/>
    </location>
</feature>
<proteinExistence type="predicted"/>
<keyword evidence="2" id="KW-0597">Phosphoprotein</keyword>
<keyword evidence="9" id="KW-0472">Membrane</keyword>
<dbReference type="InterPro" id="IPR003594">
    <property type="entry name" value="HATPase_dom"/>
</dbReference>
<evidence type="ECO:0000256" key="9">
    <source>
        <dbReference type="SAM" id="Phobius"/>
    </source>
</evidence>
<keyword evidence="4" id="KW-0547">Nucleotide-binding</keyword>
<keyword evidence="8" id="KW-0829">Tyrosine-protein kinase</keyword>
<dbReference type="Gene3D" id="6.10.250.2930">
    <property type="match status" value="1"/>
</dbReference>
<name>A0ABU5QP28_9BACT</name>
<dbReference type="Proteomes" id="UP001304671">
    <property type="component" value="Unassembled WGS sequence"/>
</dbReference>
<dbReference type="InterPro" id="IPR036890">
    <property type="entry name" value="HATPase_C_sf"/>
</dbReference>
<dbReference type="Gene3D" id="3.30.565.10">
    <property type="entry name" value="Histidine kinase-like ATPase, C-terminal domain"/>
    <property type="match status" value="1"/>
</dbReference>
<keyword evidence="6 12" id="KW-0067">ATP-binding</keyword>
<dbReference type="PANTHER" id="PTHR24421">
    <property type="entry name" value="NITRATE/NITRITE SENSOR PROTEIN NARX-RELATED"/>
    <property type="match status" value="1"/>
</dbReference>
<keyword evidence="3" id="KW-0808">Transferase</keyword>
<evidence type="ECO:0000256" key="5">
    <source>
        <dbReference type="ARBA" id="ARBA00022777"/>
    </source>
</evidence>
<dbReference type="CDD" id="cd16917">
    <property type="entry name" value="HATPase_UhpB-NarQ-NarX-like"/>
    <property type="match status" value="1"/>
</dbReference>
<dbReference type="InterPro" id="IPR044912">
    <property type="entry name" value="Egfr_JX_dom"/>
</dbReference>
<dbReference type="EMBL" id="JAYFUL010000018">
    <property type="protein sequence ID" value="MEA5258599.1"/>
    <property type="molecule type" value="Genomic_DNA"/>
</dbReference>
<gene>
    <name evidence="12" type="ORF">VB264_12455</name>
</gene>
<evidence type="ECO:0000259" key="10">
    <source>
        <dbReference type="Pfam" id="PF02518"/>
    </source>
</evidence>
<evidence type="ECO:0000259" key="11">
    <source>
        <dbReference type="Pfam" id="PF07730"/>
    </source>
</evidence>
<accession>A0ABU5QP28</accession>
<sequence length="269" mass="31197">MSKEEVDISETIIIVSGVIGVLIAFIFFLFVLFYLRRKREKRKQSLLKQRYEKEMLKSQIEVQNDTLQYIGKELHDNIGQLLSVARININVVEDAIKDEENLIFIKQANELIEQTIKEIRLLSKSLDSDFVNLFGLQEMISHELERIQKTKKFETEMIVYGETYSLGYDREIILFRIVQEILNNALKHSGAKKIKVSINYLHESFSIKVEDNGKGFDYEQTIKKNMTQSGSGLRNITSRSDLIGFKCDIFSKNLEGTYYLLTTNQTLAT</sequence>
<evidence type="ECO:0000256" key="6">
    <source>
        <dbReference type="ARBA" id="ARBA00022840"/>
    </source>
</evidence>
<evidence type="ECO:0000313" key="13">
    <source>
        <dbReference type="Proteomes" id="UP001304671"/>
    </source>
</evidence>
<dbReference type="RefSeq" id="WP_323249816.1">
    <property type="nucleotide sequence ID" value="NZ_JAYFUL010000018.1"/>
</dbReference>
<keyword evidence="9" id="KW-0812">Transmembrane</keyword>
<evidence type="ECO:0000313" key="12">
    <source>
        <dbReference type="EMBL" id="MEA5258599.1"/>
    </source>
</evidence>
<dbReference type="SUPFAM" id="SSF55874">
    <property type="entry name" value="ATPase domain of HSP90 chaperone/DNA topoisomerase II/histidine kinase"/>
    <property type="match status" value="1"/>
</dbReference>
<feature type="domain" description="Signal transduction histidine kinase subgroup 3 dimerisation and phosphoacceptor" evidence="11">
    <location>
        <begin position="70"/>
        <end position="126"/>
    </location>
</feature>
<evidence type="ECO:0000256" key="7">
    <source>
        <dbReference type="ARBA" id="ARBA00023012"/>
    </source>
</evidence>
<protein>
    <submittedName>
        <fullName evidence="12">ATP-binding protein</fullName>
    </submittedName>
</protein>
<dbReference type="Pfam" id="PF02518">
    <property type="entry name" value="HATPase_c"/>
    <property type="match status" value="1"/>
</dbReference>
<feature type="domain" description="Histidine kinase/HSP90-like ATPase" evidence="10">
    <location>
        <begin position="171"/>
        <end position="261"/>
    </location>
</feature>
<evidence type="ECO:0000256" key="4">
    <source>
        <dbReference type="ARBA" id="ARBA00022741"/>
    </source>
</evidence>
<dbReference type="InterPro" id="IPR011712">
    <property type="entry name" value="Sig_transdc_His_kin_sub3_dim/P"/>
</dbReference>
<keyword evidence="7" id="KW-0902">Two-component regulatory system</keyword>
<evidence type="ECO:0000256" key="3">
    <source>
        <dbReference type="ARBA" id="ARBA00022679"/>
    </source>
</evidence>
<reference evidence="12 13" key="1">
    <citation type="submission" date="2023-12" db="EMBL/GenBank/DDBJ databases">
        <title>Novel species of the genus Arcicella isolated from rivers.</title>
        <authorList>
            <person name="Lu H."/>
        </authorList>
    </citation>
    <scope>NUCLEOTIDE SEQUENCE [LARGE SCALE GENOMIC DNA]</scope>
    <source>
        <strain evidence="12 13">LMG 21963</strain>
    </source>
</reference>
<dbReference type="GO" id="GO:0005524">
    <property type="term" value="F:ATP binding"/>
    <property type="evidence" value="ECO:0007669"/>
    <property type="project" value="UniProtKB-KW"/>
</dbReference>
<dbReference type="Pfam" id="PF07730">
    <property type="entry name" value="HisKA_3"/>
    <property type="match status" value="1"/>
</dbReference>
<evidence type="ECO:0000256" key="1">
    <source>
        <dbReference type="ARBA" id="ARBA00000085"/>
    </source>
</evidence>
<comment type="caution">
    <text evidence="12">The sequence shown here is derived from an EMBL/GenBank/DDBJ whole genome shotgun (WGS) entry which is preliminary data.</text>
</comment>
<keyword evidence="13" id="KW-1185">Reference proteome</keyword>
<evidence type="ECO:0000256" key="8">
    <source>
        <dbReference type="ARBA" id="ARBA00023137"/>
    </source>
</evidence>
<keyword evidence="5" id="KW-0418">Kinase</keyword>